<evidence type="ECO:0000313" key="2">
    <source>
        <dbReference type="Proteomes" id="UP001162483"/>
    </source>
</evidence>
<reference evidence="1" key="1">
    <citation type="submission" date="2023-05" db="EMBL/GenBank/DDBJ databases">
        <authorList>
            <person name="Stuckert A."/>
        </authorList>
    </citation>
    <scope>NUCLEOTIDE SEQUENCE</scope>
</reference>
<protein>
    <submittedName>
        <fullName evidence="1">Uncharacterized protein</fullName>
    </submittedName>
</protein>
<evidence type="ECO:0000313" key="1">
    <source>
        <dbReference type="EMBL" id="CAI9607042.1"/>
    </source>
</evidence>
<gene>
    <name evidence="1" type="ORF">SPARVUS_LOCUS13869644</name>
</gene>
<accession>A0ABN9GFL0</accession>
<name>A0ABN9GFL0_9NEOB</name>
<keyword evidence="2" id="KW-1185">Reference proteome</keyword>
<sequence length="73" mass="7715">MYVSAVSGRLLHRVRSLRPSPVLCPQSPGRLLHRVRSLRPSPAPCPQSPAVSCTCPQSPAVSCTTSAVSGHLL</sequence>
<dbReference type="EMBL" id="CATNWA010018383">
    <property type="protein sequence ID" value="CAI9607042.1"/>
    <property type="molecule type" value="Genomic_DNA"/>
</dbReference>
<proteinExistence type="predicted"/>
<organism evidence="1 2">
    <name type="scientific">Staurois parvus</name>
    <dbReference type="NCBI Taxonomy" id="386267"/>
    <lineage>
        <taxon>Eukaryota</taxon>
        <taxon>Metazoa</taxon>
        <taxon>Chordata</taxon>
        <taxon>Craniata</taxon>
        <taxon>Vertebrata</taxon>
        <taxon>Euteleostomi</taxon>
        <taxon>Amphibia</taxon>
        <taxon>Batrachia</taxon>
        <taxon>Anura</taxon>
        <taxon>Neobatrachia</taxon>
        <taxon>Ranoidea</taxon>
        <taxon>Ranidae</taxon>
        <taxon>Staurois</taxon>
    </lineage>
</organism>
<comment type="caution">
    <text evidence="1">The sequence shown here is derived from an EMBL/GenBank/DDBJ whole genome shotgun (WGS) entry which is preliminary data.</text>
</comment>
<dbReference type="Proteomes" id="UP001162483">
    <property type="component" value="Unassembled WGS sequence"/>
</dbReference>